<accession>A0AAV8V4W2</accession>
<keyword evidence="1" id="KW-0472">Membrane</keyword>
<evidence type="ECO:0000313" key="3">
    <source>
        <dbReference type="Proteomes" id="UP001157974"/>
    </source>
</evidence>
<dbReference type="Proteomes" id="UP001157974">
    <property type="component" value="Unassembled WGS sequence"/>
</dbReference>
<feature type="transmembrane region" description="Helical" evidence="1">
    <location>
        <begin position="136"/>
        <end position="154"/>
    </location>
</feature>
<dbReference type="AlphaFoldDB" id="A0AAV8V4W2"/>
<organism evidence="2 3">
    <name type="scientific">Rhodosorus marinus</name>
    <dbReference type="NCBI Taxonomy" id="101924"/>
    <lineage>
        <taxon>Eukaryota</taxon>
        <taxon>Rhodophyta</taxon>
        <taxon>Stylonematophyceae</taxon>
        <taxon>Stylonematales</taxon>
        <taxon>Stylonemataceae</taxon>
        <taxon>Rhodosorus</taxon>
    </lineage>
</organism>
<sequence length="169" mass="18193">MFLCSVPVAVSASCVLPMHLKGGSTAVGVLTGWMATSFLHKRLRAISILCFVALTAGTLILTLTDDGCKMEVVGVTLLNMASGALYVIFMTMLLLWMIEHSWASMTISLVTYLVGALFGITLFAPALESMSPSFRVLVLAFVVLIPGIYISTIPKFPEDEDTILKSVEV</sequence>
<dbReference type="SUPFAM" id="SSF103473">
    <property type="entry name" value="MFS general substrate transporter"/>
    <property type="match status" value="1"/>
</dbReference>
<reference evidence="2 3" key="1">
    <citation type="journal article" date="2023" name="Nat. Commun.">
        <title>Origin of minicircular mitochondrial genomes in red algae.</title>
        <authorList>
            <person name="Lee Y."/>
            <person name="Cho C.H."/>
            <person name="Lee Y.M."/>
            <person name="Park S.I."/>
            <person name="Yang J.H."/>
            <person name="West J.A."/>
            <person name="Bhattacharya D."/>
            <person name="Yoon H.S."/>
        </authorList>
    </citation>
    <scope>NUCLEOTIDE SEQUENCE [LARGE SCALE GENOMIC DNA]</scope>
    <source>
        <strain evidence="2 3">CCMP1338</strain>
        <tissue evidence="2">Whole cell</tissue>
    </source>
</reference>
<evidence type="ECO:0000313" key="2">
    <source>
        <dbReference type="EMBL" id="KAJ8909173.1"/>
    </source>
</evidence>
<evidence type="ECO:0000256" key="1">
    <source>
        <dbReference type="SAM" id="Phobius"/>
    </source>
</evidence>
<feature type="transmembrane region" description="Helical" evidence="1">
    <location>
        <begin position="75"/>
        <end position="96"/>
    </location>
</feature>
<protein>
    <submittedName>
        <fullName evidence="2">Uncharacterized protein</fullName>
    </submittedName>
</protein>
<proteinExistence type="predicted"/>
<comment type="caution">
    <text evidence="2">The sequence shown here is derived from an EMBL/GenBank/DDBJ whole genome shotgun (WGS) entry which is preliminary data.</text>
</comment>
<feature type="transmembrane region" description="Helical" evidence="1">
    <location>
        <begin position="102"/>
        <end position="124"/>
    </location>
</feature>
<dbReference type="EMBL" id="JAMWBK010000001">
    <property type="protein sequence ID" value="KAJ8909173.1"/>
    <property type="molecule type" value="Genomic_DNA"/>
</dbReference>
<gene>
    <name evidence="2" type="ORF">NDN08_005866</name>
</gene>
<keyword evidence="3" id="KW-1185">Reference proteome</keyword>
<dbReference type="InterPro" id="IPR036259">
    <property type="entry name" value="MFS_trans_sf"/>
</dbReference>
<feature type="transmembrane region" description="Helical" evidence="1">
    <location>
        <begin position="42"/>
        <end position="63"/>
    </location>
</feature>
<keyword evidence="1" id="KW-0812">Transmembrane</keyword>
<name>A0AAV8V4W2_9RHOD</name>
<keyword evidence="1" id="KW-1133">Transmembrane helix</keyword>